<reference evidence="2" key="1">
    <citation type="submission" date="2018-03" db="EMBL/GenBank/DDBJ databases">
        <title>Draft genome sequences of Megaviruse, new member of the family Mimiviridae isolated from water in Shanghai, China.</title>
        <authorList>
            <person name="Xia Y."/>
        </authorList>
    </citation>
    <scope>NUCLEOTIDE SEQUENCE</scope>
    <source>
        <strain evidence="2">SH</strain>
    </source>
</reference>
<accession>A0A3S5HLA8</accession>
<feature type="region of interest" description="Disordered" evidence="1">
    <location>
        <begin position="1"/>
        <end position="25"/>
    </location>
</feature>
<dbReference type="EMBL" id="MH046811">
    <property type="protein sequence ID" value="AZL89419.1"/>
    <property type="molecule type" value="Genomic_DNA"/>
</dbReference>
<proteinExistence type="predicted"/>
<name>A0A3S5HLA8_9VIRU</name>
<sequence length="1257" mass="143220">METRKKYRSKCNNNKQESKKQRKRSNSIDLLEISEMLTDNYDSINKILKNKRVQNPCTNNQKNINNNENKPAYWSQFDAQTFDSLAEPGAVNDTYATNDKNKLSDLERNLSYQGGWSQYQDNSNTYGIIDADKLTHNNMVPYFTTKKGYGSNDLLSKTVMNYKNDLFTGNLQSTWNKKQEITPMFKPEANLTHPYGTPIYTEEEASRFEPGRYKQGELPFEKKQVTPGLNLRYDEIATHGYHSMYRGTEKTVDELRVKPKITYEGRIIYGLKGKERPVQAPVITRKPDTYKTTTSDDLLPTSSTNTGPKTRDNFVMKDTNRHDQHIEYTGAAYSTQERLDRNVPEHMRSSHKASTRQNYILPTPLQKYGKNEAKFNHNVDSYDITSTLKDMVIDNNRTGITGDGRSTYVNLTDNARETIKQITASLPQTNQNIKPNTMRGTVHNMDIANPTIKETTIENKLNPHVAYSDNVQRVYYNDSARPTIKQTTIDQLLPQNCTQNNNIYANWSDNARPTIKETTVSIHQNNIATPVGQQQRGDILDIAKNTLKETTNHLSRNNFTTPIGQQQGADIQDIAKCTTKQTTVPLHRNNFATPINQQQGADIQDIAKCTTKQTTVSTPWNTNTTPIGQQQRGDIMDTARFTMKETTNNLHRNNFMTPIGQQQRGDIMDTARSTMKETTNDLHRNNFMTPIGQQQRADIMDTTRSTMKETTNDLHRNNFMTPIGQQQRGDIMDTARSTMKETTNDLYRNNFMTPIGQQQRGDIMDIARSTMKETTNDLYRNNFMTPIGQQQRGDIMDIARSTMKETTNDLHRNNFMTPIGQQQRGDIMDTARSTMKETTNGLYRNNFMTPIGQQQRGDIMDTAKSTMKETTNNLHRNNFMTPIGQQQRGDIMDTARSTMKETTNDLHRNNFMTPIGQQQRGDIMDTARSTMKETTNGLSRNTHLTPVGQQQRADIADTARSTVKETTIQIPYNTYTTAVGQQQGAIGPQDNIRTTIKETVNQLARNTHLSGSHENRGKADVFDRTPLRTVTKETTVTIPYNTNVAAINQQQRAPNPQDAARTTIKESTVQIPYNNIVSGIEQNTGRSTTFNRTPTRSTIKETTINNEYIGSVNNNVTGKGYGYLSEKHQAPNTTRQFTCQEVYITPVLGENKNRPYNDAYNFVPDDKKESVKIYREPTNNGVKIGPDVENINARLKSDNHKSRVPILGTSFNNRLDRPEIITQHKINDNIDSQRFVDPTIVQQLQNNPFNITYYGNM</sequence>
<evidence type="ECO:0000256" key="1">
    <source>
        <dbReference type="SAM" id="MobiDB-lite"/>
    </source>
</evidence>
<feature type="region of interest" description="Disordered" evidence="1">
    <location>
        <begin position="288"/>
        <end position="315"/>
    </location>
</feature>
<evidence type="ECO:0000313" key="2">
    <source>
        <dbReference type="EMBL" id="AZL89419.1"/>
    </source>
</evidence>
<organism evidence="2">
    <name type="scientific">Megavirus baoshan</name>
    <dbReference type="NCBI Taxonomy" id="2496520"/>
    <lineage>
        <taxon>Viruses</taxon>
        <taxon>Varidnaviria</taxon>
        <taxon>Bamfordvirae</taxon>
        <taxon>Nucleocytoviricota</taxon>
        <taxon>Megaviricetes</taxon>
        <taxon>Imitervirales</taxon>
        <taxon>Mimiviridae</taxon>
        <taxon>Megamimivirinae</taxon>
        <taxon>Megavirus</taxon>
        <taxon>Megavirus baoshanense</taxon>
    </lineage>
</organism>
<protein>
    <submittedName>
        <fullName evidence="2">Uncharacterized protein</fullName>
    </submittedName>
</protein>
<feature type="compositionally biased region" description="Low complexity" evidence="1">
    <location>
        <begin position="292"/>
        <end position="306"/>
    </location>
</feature>